<dbReference type="Pfam" id="PF13450">
    <property type="entry name" value="NAD_binding_8"/>
    <property type="match status" value="1"/>
</dbReference>
<proteinExistence type="predicted"/>
<gene>
    <name evidence="2" type="ORF">GCM10011502_27580</name>
</gene>
<dbReference type="SUPFAM" id="SSF51905">
    <property type="entry name" value="FAD/NAD(P)-binding domain"/>
    <property type="match status" value="1"/>
</dbReference>
<organism evidence="2 3">
    <name type="scientific">Oceanisphaera marina</name>
    <dbReference type="NCBI Taxonomy" id="2017550"/>
    <lineage>
        <taxon>Bacteria</taxon>
        <taxon>Pseudomonadati</taxon>
        <taxon>Pseudomonadota</taxon>
        <taxon>Gammaproteobacteria</taxon>
        <taxon>Aeromonadales</taxon>
        <taxon>Aeromonadaceae</taxon>
        <taxon>Oceanisphaera</taxon>
    </lineage>
</organism>
<reference evidence="3" key="1">
    <citation type="journal article" date="2019" name="Int. J. Syst. Evol. Microbiol.">
        <title>The Global Catalogue of Microorganisms (GCM) 10K type strain sequencing project: providing services to taxonomists for standard genome sequencing and annotation.</title>
        <authorList>
            <consortium name="The Broad Institute Genomics Platform"/>
            <consortium name="The Broad Institute Genome Sequencing Center for Infectious Disease"/>
            <person name="Wu L."/>
            <person name="Ma J."/>
        </authorList>
    </citation>
    <scope>NUCLEOTIDE SEQUENCE [LARGE SCALE GENOMIC DNA]</scope>
    <source>
        <strain evidence="3">CGMCC 1.15923</strain>
    </source>
</reference>
<dbReference type="EC" id="1.5.5.1" evidence="1"/>
<dbReference type="Gene3D" id="3.50.50.60">
    <property type="entry name" value="FAD/NAD(P)-binding domain"/>
    <property type="match status" value="2"/>
</dbReference>
<comment type="cofactor">
    <cofactor evidence="1">
        <name>[4Fe-4S] cluster</name>
        <dbReference type="ChEBI" id="CHEBI:49883"/>
    </cofactor>
    <text evidence="1">Binds 1 [4Fe-4S] cluster.</text>
</comment>
<dbReference type="InterPro" id="IPR036188">
    <property type="entry name" value="FAD/NAD-bd_sf"/>
</dbReference>
<evidence type="ECO:0000256" key="1">
    <source>
        <dbReference type="RuleBase" id="RU366068"/>
    </source>
</evidence>
<keyword evidence="1" id="KW-0274">FAD</keyword>
<keyword evidence="3" id="KW-1185">Reference proteome</keyword>
<sequence length="145" mass="15343">MEFDVVIVGAGPAGLSAACRLMQQANQAGRSLNVCVLEKGAEVGAHILSGALLDIRALAELFPDWQARGAPVDTAVTDERFYMLSSAQGGIELPQACLPKPMHNTNAYIISLGNVCRWLASQAEQLGVTIFPGFAAQAPLYNEQG</sequence>
<keyword evidence="1" id="KW-0408">Iron</keyword>
<comment type="catalytic activity">
    <reaction evidence="1">
        <text>a ubiquinone + reduced [electron-transfer flavoprotein] = a ubiquinol + oxidized [electron-transfer flavoprotein] + H(+)</text>
        <dbReference type="Rhea" id="RHEA:24052"/>
        <dbReference type="Rhea" id="RHEA-COMP:9565"/>
        <dbReference type="Rhea" id="RHEA-COMP:9566"/>
        <dbReference type="Rhea" id="RHEA-COMP:10685"/>
        <dbReference type="Rhea" id="RHEA-COMP:10686"/>
        <dbReference type="ChEBI" id="CHEBI:15378"/>
        <dbReference type="ChEBI" id="CHEBI:16389"/>
        <dbReference type="ChEBI" id="CHEBI:17976"/>
        <dbReference type="ChEBI" id="CHEBI:57692"/>
        <dbReference type="ChEBI" id="CHEBI:58307"/>
        <dbReference type="EC" id="1.5.5.1"/>
    </reaction>
</comment>
<protein>
    <recommendedName>
        <fullName evidence="1">Electron transfer flavoprotein-ubiquinone oxidoreductase</fullName>
        <shortName evidence="1">ETF-QO</shortName>
        <ecNumber evidence="1">1.5.5.1</ecNumber>
    </recommendedName>
</protein>
<keyword evidence="1" id="KW-0479">Metal-binding</keyword>
<comment type="function">
    <text evidence="1">Accepts electrons from ETF and reduces ubiquinone.</text>
</comment>
<comment type="cofactor">
    <cofactor evidence="1">
        <name>FAD</name>
        <dbReference type="ChEBI" id="CHEBI:57692"/>
    </cofactor>
</comment>
<keyword evidence="1" id="KW-0249">Electron transport</keyword>
<dbReference type="Proteomes" id="UP000646152">
    <property type="component" value="Unassembled WGS sequence"/>
</dbReference>
<dbReference type="RefSeq" id="WP_268236671.1">
    <property type="nucleotide sequence ID" value="NZ_BMKE01000030.1"/>
</dbReference>
<keyword evidence="1" id="KW-0285">Flavoprotein</keyword>
<keyword evidence="1" id="KW-0560">Oxidoreductase</keyword>
<dbReference type="PANTHER" id="PTHR10617">
    <property type="entry name" value="ELECTRON TRANSFER FLAVOPROTEIN-UBIQUINONE OXIDOREDUCTASE"/>
    <property type="match status" value="1"/>
</dbReference>
<evidence type="ECO:0000313" key="2">
    <source>
        <dbReference type="EMBL" id="GGB52896.1"/>
    </source>
</evidence>
<dbReference type="EMBL" id="BMKE01000030">
    <property type="protein sequence ID" value="GGB52896.1"/>
    <property type="molecule type" value="Genomic_DNA"/>
</dbReference>
<name>A0ABQ1IVH8_9GAMM</name>
<accession>A0ABQ1IVH8</accession>
<evidence type="ECO:0000313" key="3">
    <source>
        <dbReference type="Proteomes" id="UP000646152"/>
    </source>
</evidence>
<keyword evidence="1" id="KW-0813">Transport</keyword>
<comment type="caution">
    <text evidence="2">The sequence shown here is derived from an EMBL/GenBank/DDBJ whole genome shotgun (WGS) entry which is preliminary data.</text>
</comment>
<keyword evidence="1" id="KW-0830">Ubiquinone</keyword>
<keyword evidence="1" id="KW-0411">Iron-sulfur</keyword>
<dbReference type="PANTHER" id="PTHR10617:SF107">
    <property type="entry name" value="ELECTRON TRANSFER FLAVOPROTEIN-UBIQUINONE OXIDOREDUCTASE, MITOCHONDRIAL"/>
    <property type="match status" value="1"/>
</dbReference>
<dbReference type="InterPro" id="IPR040156">
    <property type="entry name" value="ETF-QO"/>
</dbReference>